<name>A0A919DDK0_9ACTN</name>
<dbReference type="Proteomes" id="UP000603227">
    <property type="component" value="Unassembled WGS sequence"/>
</dbReference>
<protein>
    <recommendedName>
        <fullName evidence="3">Acyltransferase</fullName>
    </recommendedName>
</protein>
<proteinExistence type="predicted"/>
<dbReference type="EMBL" id="BNAT01000022">
    <property type="protein sequence ID" value="GHE38840.1"/>
    <property type="molecule type" value="Genomic_DNA"/>
</dbReference>
<keyword evidence="2" id="KW-1185">Reference proteome</keyword>
<comment type="caution">
    <text evidence="1">The sequence shown here is derived from an EMBL/GenBank/DDBJ whole genome shotgun (WGS) entry which is preliminary data.</text>
</comment>
<evidence type="ECO:0000313" key="2">
    <source>
        <dbReference type="Proteomes" id="UP000603227"/>
    </source>
</evidence>
<reference evidence="1" key="2">
    <citation type="submission" date="2020-09" db="EMBL/GenBank/DDBJ databases">
        <authorList>
            <person name="Sun Q."/>
            <person name="Zhou Y."/>
        </authorList>
    </citation>
    <scope>NUCLEOTIDE SEQUENCE</scope>
    <source>
        <strain evidence="1">CGMCC 4.7403</strain>
    </source>
</reference>
<sequence length="70" mass="7730">MCPGRFPGCPLSPATPWSAASGSSRLGWLDALRGLAALVVVFDHSSYSFMAEFRWELMPEFNTSRYGIMV</sequence>
<organism evidence="1 2">
    <name type="scientific">Streptomyces capitiformicae</name>
    <dbReference type="NCBI Taxonomy" id="2014920"/>
    <lineage>
        <taxon>Bacteria</taxon>
        <taxon>Bacillati</taxon>
        <taxon>Actinomycetota</taxon>
        <taxon>Actinomycetes</taxon>
        <taxon>Kitasatosporales</taxon>
        <taxon>Streptomycetaceae</taxon>
        <taxon>Streptomyces</taxon>
    </lineage>
</organism>
<gene>
    <name evidence="1" type="ORF">GCM10017771_57650</name>
</gene>
<dbReference type="AlphaFoldDB" id="A0A919DDK0"/>
<accession>A0A919DDK0</accession>
<evidence type="ECO:0000313" key="1">
    <source>
        <dbReference type="EMBL" id="GHE38840.1"/>
    </source>
</evidence>
<evidence type="ECO:0008006" key="3">
    <source>
        <dbReference type="Google" id="ProtNLM"/>
    </source>
</evidence>
<reference evidence="1" key="1">
    <citation type="journal article" date="2014" name="Int. J. Syst. Evol. Microbiol.">
        <title>Complete genome sequence of Corynebacterium casei LMG S-19264T (=DSM 44701T), isolated from a smear-ripened cheese.</title>
        <authorList>
            <consortium name="US DOE Joint Genome Institute (JGI-PGF)"/>
            <person name="Walter F."/>
            <person name="Albersmeier A."/>
            <person name="Kalinowski J."/>
            <person name="Ruckert C."/>
        </authorList>
    </citation>
    <scope>NUCLEOTIDE SEQUENCE</scope>
    <source>
        <strain evidence="1">CGMCC 4.7403</strain>
    </source>
</reference>